<organism evidence="1 2">
    <name type="scientific">Shewanella maritima</name>
    <dbReference type="NCBI Taxonomy" id="2520507"/>
    <lineage>
        <taxon>Bacteria</taxon>
        <taxon>Pseudomonadati</taxon>
        <taxon>Pseudomonadota</taxon>
        <taxon>Gammaproteobacteria</taxon>
        <taxon>Alteromonadales</taxon>
        <taxon>Shewanellaceae</taxon>
        <taxon>Shewanella</taxon>
    </lineage>
</organism>
<keyword evidence="2" id="KW-1185">Reference proteome</keyword>
<dbReference type="EMBL" id="CP036200">
    <property type="protein sequence ID" value="QBF82526.1"/>
    <property type="molecule type" value="Genomic_DNA"/>
</dbReference>
<dbReference type="Proteomes" id="UP000291106">
    <property type="component" value="Chromosome"/>
</dbReference>
<protein>
    <submittedName>
        <fullName evidence="1">Uncharacterized protein</fullName>
    </submittedName>
</protein>
<dbReference type="KEGG" id="smai:EXU30_07310"/>
<proteinExistence type="predicted"/>
<gene>
    <name evidence="1" type="ORF">EXU30_07310</name>
</gene>
<accession>A0A411PG04</accession>
<sequence>MCCYGRFPLKSSARGQASIEYLVVCGALVAALLTPVQNDMSVLELCVQALREWYTAFAYTKSLTVLPGQ</sequence>
<evidence type="ECO:0000313" key="2">
    <source>
        <dbReference type="Proteomes" id="UP000291106"/>
    </source>
</evidence>
<dbReference type="AlphaFoldDB" id="A0A411PG04"/>
<reference evidence="1 2" key="1">
    <citation type="submission" date="2019-02" db="EMBL/GenBank/DDBJ databases">
        <title>Shewanella sp. D4-2 isolated from Dokdo Island.</title>
        <authorList>
            <person name="Baek K."/>
        </authorList>
    </citation>
    <scope>NUCLEOTIDE SEQUENCE [LARGE SCALE GENOMIC DNA]</scope>
    <source>
        <strain evidence="1 2">D4-2</strain>
    </source>
</reference>
<evidence type="ECO:0000313" key="1">
    <source>
        <dbReference type="EMBL" id="QBF82526.1"/>
    </source>
</evidence>
<name>A0A411PG04_9GAMM</name>
<dbReference type="OrthoDB" id="8779778at2"/>